<dbReference type="AlphaFoldDB" id="G5C449"/>
<dbReference type="InParanoid" id="G5C449"/>
<dbReference type="PANTHER" id="PTHR24637">
    <property type="entry name" value="COLLAGEN"/>
    <property type="match status" value="1"/>
</dbReference>
<dbReference type="InterPro" id="IPR008160">
    <property type="entry name" value="Collagen"/>
</dbReference>
<feature type="compositionally biased region" description="Basic and acidic residues" evidence="1">
    <location>
        <begin position="140"/>
        <end position="162"/>
    </location>
</feature>
<accession>G5C449</accession>
<dbReference type="EMBL" id="JH173276">
    <property type="protein sequence ID" value="EHB16310.1"/>
    <property type="molecule type" value="Genomic_DNA"/>
</dbReference>
<proteinExistence type="predicted"/>
<protein>
    <submittedName>
        <fullName evidence="2">Collagen alpha-5(IV) chain</fullName>
    </submittedName>
</protein>
<reference evidence="2 3" key="1">
    <citation type="journal article" date="2011" name="Nature">
        <title>Genome sequencing reveals insights into physiology and longevity of the naked mole rat.</title>
        <authorList>
            <person name="Kim E.B."/>
            <person name="Fang X."/>
            <person name="Fushan A.A."/>
            <person name="Huang Z."/>
            <person name="Lobanov A.V."/>
            <person name="Han L."/>
            <person name="Marino S.M."/>
            <person name="Sun X."/>
            <person name="Turanov A.A."/>
            <person name="Yang P."/>
            <person name="Yim S.H."/>
            <person name="Zhao X."/>
            <person name="Kasaikina M.V."/>
            <person name="Stoletzki N."/>
            <person name="Peng C."/>
            <person name="Polak P."/>
            <person name="Xiong Z."/>
            <person name="Kiezun A."/>
            <person name="Zhu Y."/>
            <person name="Chen Y."/>
            <person name="Kryukov G.V."/>
            <person name="Zhang Q."/>
            <person name="Peshkin L."/>
            <person name="Yang L."/>
            <person name="Bronson R.T."/>
            <person name="Buffenstein R."/>
            <person name="Wang B."/>
            <person name="Han C."/>
            <person name="Li Q."/>
            <person name="Chen L."/>
            <person name="Zhao W."/>
            <person name="Sunyaev S.R."/>
            <person name="Park T.J."/>
            <person name="Zhang G."/>
            <person name="Wang J."/>
            <person name="Gladyshev V.N."/>
        </authorList>
    </citation>
    <scope>NUCLEOTIDE SEQUENCE [LARGE SCALE GENOMIC DNA]</scope>
</reference>
<dbReference type="Pfam" id="PF01391">
    <property type="entry name" value="Collagen"/>
    <property type="match status" value="1"/>
</dbReference>
<dbReference type="PANTHER" id="PTHR24637:SF421">
    <property type="entry name" value="CUTICLE COLLAGEN DPY-2"/>
    <property type="match status" value="1"/>
</dbReference>
<feature type="region of interest" description="Disordered" evidence="1">
    <location>
        <begin position="94"/>
        <end position="191"/>
    </location>
</feature>
<keyword evidence="2" id="KW-0176">Collagen</keyword>
<evidence type="ECO:0000313" key="2">
    <source>
        <dbReference type="EMBL" id="EHB16310.1"/>
    </source>
</evidence>
<dbReference type="STRING" id="10181.G5C449"/>
<evidence type="ECO:0000256" key="1">
    <source>
        <dbReference type="SAM" id="MobiDB-lite"/>
    </source>
</evidence>
<dbReference type="GO" id="GO:0005581">
    <property type="term" value="C:collagen trimer"/>
    <property type="evidence" value="ECO:0007669"/>
    <property type="project" value="UniProtKB-KW"/>
</dbReference>
<gene>
    <name evidence="2" type="ORF">GW7_02425</name>
</gene>
<evidence type="ECO:0000313" key="3">
    <source>
        <dbReference type="Proteomes" id="UP000006813"/>
    </source>
</evidence>
<name>G5C449_HETGA</name>
<organism evidence="2 3">
    <name type="scientific">Heterocephalus glaber</name>
    <name type="common">Naked mole rat</name>
    <dbReference type="NCBI Taxonomy" id="10181"/>
    <lineage>
        <taxon>Eukaryota</taxon>
        <taxon>Metazoa</taxon>
        <taxon>Chordata</taxon>
        <taxon>Craniata</taxon>
        <taxon>Vertebrata</taxon>
        <taxon>Euteleostomi</taxon>
        <taxon>Mammalia</taxon>
        <taxon>Eutheria</taxon>
        <taxon>Euarchontoglires</taxon>
        <taxon>Glires</taxon>
        <taxon>Rodentia</taxon>
        <taxon>Hystricomorpha</taxon>
        <taxon>Bathyergidae</taxon>
        <taxon>Heterocephalus</taxon>
    </lineage>
</organism>
<dbReference type="Proteomes" id="UP000006813">
    <property type="component" value="Unassembled WGS sequence"/>
</dbReference>
<sequence length="226" mass="24848">MLSLSQVLPGLSLEREDFQVWRAIQVCLDFQVQKGLQGLQVKRVLLDFLDFQGHRVFPECQAMMELLVLKVSLDAMEPRAQLVQWEYLGQLVLQDRQGPPGPPGPPGPKGNMGLNFQGPKGEKGEQGLQGPPGPPGQISEQKRPIDVEFQKGDQGKPGKDGENGQPGNPGLPGDPGYPGEPGRDGEKSIYRKSNPEIKECYCYKSGTKPLFFVCKPESLIELVKIT</sequence>
<feature type="compositionally biased region" description="Basic and acidic residues" evidence="1">
    <location>
        <begin position="181"/>
        <end position="191"/>
    </location>
</feature>
<feature type="compositionally biased region" description="Pro residues" evidence="1">
    <location>
        <begin position="99"/>
        <end position="108"/>
    </location>
</feature>